<protein>
    <submittedName>
        <fullName evidence="4">Uncharacterized protein</fullName>
    </submittedName>
</protein>
<dbReference type="Proteomes" id="UP000048948">
    <property type="component" value="Unassembled WGS sequence"/>
</dbReference>
<name>A0A0T9ENK6_MYCTX</name>
<evidence type="ECO:0000313" key="6">
    <source>
        <dbReference type="Proteomes" id="UP000048600"/>
    </source>
</evidence>
<evidence type="ECO:0000313" key="5">
    <source>
        <dbReference type="Proteomes" id="UP000046947"/>
    </source>
</evidence>
<sequence>MAALTDWRAWARAASAAMLPGGGWARSGRSSNSWVSRSSGKAASQDPSGISGVCSVIADQRRPDQPCGVGGCKTCQNGFVADIAEGKARKTRYVDHGWPTTDPDDHAVSELVTDRTGALSPFGELTFPVPSDDLPYIHPVTVINR</sequence>
<dbReference type="Proteomes" id="UP000048600">
    <property type="component" value="Unassembled WGS sequence"/>
</dbReference>
<dbReference type="EMBL" id="CHKL01000867">
    <property type="protein sequence ID" value="COX39633.1"/>
    <property type="molecule type" value="Genomic_DNA"/>
</dbReference>
<feature type="compositionally biased region" description="Low complexity" evidence="1">
    <location>
        <begin position="26"/>
        <end position="39"/>
    </location>
</feature>
<evidence type="ECO:0000313" key="2">
    <source>
        <dbReference type="EMBL" id="CFE57985.1"/>
    </source>
</evidence>
<evidence type="ECO:0000256" key="1">
    <source>
        <dbReference type="SAM" id="MobiDB-lite"/>
    </source>
</evidence>
<evidence type="ECO:0000313" key="4">
    <source>
        <dbReference type="EMBL" id="COX39633.1"/>
    </source>
</evidence>
<dbReference type="Proteomes" id="UP000046947">
    <property type="component" value="Unassembled WGS sequence"/>
</dbReference>
<evidence type="ECO:0000313" key="3">
    <source>
        <dbReference type="EMBL" id="CKT28296.1"/>
    </source>
</evidence>
<feature type="region of interest" description="Disordered" evidence="1">
    <location>
        <begin position="21"/>
        <end position="48"/>
    </location>
</feature>
<reference evidence="5 6" key="1">
    <citation type="submission" date="2015-03" db="EMBL/GenBank/DDBJ databases">
        <authorList>
            <consortium name="Pathogen Informatics"/>
        </authorList>
    </citation>
    <scope>NUCLEOTIDE SEQUENCE [LARGE SCALE GENOMIC DNA]</scope>
    <source>
        <strain evidence="3 7">Bir 172</strain>
        <strain evidence="2 5">H09601792</strain>
        <strain evidence="4 6">P00601463</strain>
    </source>
</reference>
<evidence type="ECO:0000313" key="7">
    <source>
        <dbReference type="Proteomes" id="UP000048948"/>
    </source>
</evidence>
<proteinExistence type="predicted"/>
<organism evidence="4 6">
    <name type="scientific">Mycobacterium tuberculosis</name>
    <dbReference type="NCBI Taxonomy" id="1773"/>
    <lineage>
        <taxon>Bacteria</taxon>
        <taxon>Bacillati</taxon>
        <taxon>Actinomycetota</taxon>
        <taxon>Actinomycetes</taxon>
        <taxon>Mycobacteriales</taxon>
        <taxon>Mycobacteriaceae</taxon>
        <taxon>Mycobacterium</taxon>
        <taxon>Mycobacterium tuberculosis complex</taxon>
    </lineage>
</organism>
<dbReference type="EMBL" id="CFOH01000470">
    <property type="protein sequence ID" value="CFE57985.1"/>
    <property type="molecule type" value="Genomic_DNA"/>
</dbReference>
<dbReference type="EMBL" id="CNGE01000744">
    <property type="protein sequence ID" value="CKT28296.1"/>
    <property type="molecule type" value="Genomic_DNA"/>
</dbReference>
<accession>A0A0T9ENK6</accession>
<gene>
    <name evidence="2" type="ORF">ERS007688_02654</name>
    <name evidence="4" type="ORF">ERS007741_04323</name>
    <name evidence="3" type="ORF">ERS027646_03279</name>
</gene>
<dbReference type="AlphaFoldDB" id="A0A0T9ENK6"/>